<dbReference type="AlphaFoldDB" id="A0A0A9FBU9"/>
<evidence type="ECO:0000313" key="1">
    <source>
        <dbReference type="EMBL" id="JAE08679.1"/>
    </source>
</evidence>
<sequence>MLEPEGADPVRSTYIEGGGCTVVFVSAPAARVL</sequence>
<proteinExistence type="predicted"/>
<name>A0A0A9FBU9_ARUDO</name>
<organism evidence="1">
    <name type="scientific">Arundo donax</name>
    <name type="common">Giant reed</name>
    <name type="synonym">Donax arundinaceus</name>
    <dbReference type="NCBI Taxonomy" id="35708"/>
    <lineage>
        <taxon>Eukaryota</taxon>
        <taxon>Viridiplantae</taxon>
        <taxon>Streptophyta</taxon>
        <taxon>Embryophyta</taxon>
        <taxon>Tracheophyta</taxon>
        <taxon>Spermatophyta</taxon>
        <taxon>Magnoliopsida</taxon>
        <taxon>Liliopsida</taxon>
        <taxon>Poales</taxon>
        <taxon>Poaceae</taxon>
        <taxon>PACMAD clade</taxon>
        <taxon>Arundinoideae</taxon>
        <taxon>Arundineae</taxon>
        <taxon>Arundo</taxon>
    </lineage>
</organism>
<reference evidence="1" key="2">
    <citation type="journal article" date="2015" name="Data Brief">
        <title>Shoot transcriptome of the giant reed, Arundo donax.</title>
        <authorList>
            <person name="Barrero R.A."/>
            <person name="Guerrero F.D."/>
            <person name="Moolhuijzen P."/>
            <person name="Goolsby J.A."/>
            <person name="Tidwell J."/>
            <person name="Bellgard S.E."/>
            <person name="Bellgard M.I."/>
        </authorList>
    </citation>
    <scope>NUCLEOTIDE SEQUENCE</scope>
    <source>
        <tissue evidence="1">Shoot tissue taken approximately 20 cm above the soil surface</tissue>
    </source>
</reference>
<accession>A0A0A9FBU9</accession>
<protein>
    <submittedName>
        <fullName evidence="1">Uncharacterized protein</fullName>
    </submittedName>
</protein>
<dbReference type="EMBL" id="GBRH01189217">
    <property type="protein sequence ID" value="JAE08679.1"/>
    <property type="molecule type" value="Transcribed_RNA"/>
</dbReference>
<reference evidence="1" key="1">
    <citation type="submission" date="2014-09" db="EMBL/GenBank/DDBJ databases">
        <authorList>
            <person name="Magalhaes I.L.F."/>
            <person name="Oliveira U."/>
            <person name="Santos F.R."/>
            <person name="Vidigal T.H.D.A."/>
            <person name="Brescovit A.D."/>
            <person name="Santos A.J."/>
        </authorList>
    </citation>
    <scope>NUCLEOTIDE SEQUENCE</scope>
    <source>
        <tissue evidence="1">Shoot tissue taken approximately 20 cm above the soil surface</tissue>
    </source>
</reference>